<evidence type="ECO:0000313" key="1">
    <source>
        <dbReference type="EMBL" id="MBM7643795.1"/>
    </source>
</evidence>
<reference evidence="1 2" key="1">
    <citation type="submission" date="2021-01" db="EMBL/GenBank/DDBJ databases">
        <title>Genomic Encyclopedia of Type Strains, Phase IV (KMG-IV): sequencing the most valuable type-strain genomes for metagenomic binning, comparative biology and taxonomic classification.</title>
        <authorList>
            <person name="Goeker M."/>
        </authorList>
    </citation>
    <scope>NUCLEOTIDE SEQUENCE [LARGE SCALE GENOMIC DNA]</scope>
    <source>
        <strain evidence="1 2">DSM 27382</strain>
    </source>
</reference>
<dbReference type="Proteomes" id="UP000697472">
    <property type="component" value="Unassembled WGS sequence"/>
</dbReference>
<dbReference type="EMBL" id="JAFBEH010000084">
    <property type="protein sequence ID" value="MBM7643795.1"/>
    <property type="molecule type" value="Genomic_DNA"/>
</dbReference>
<sequence>MSIKILPLGSVVRLNDGDIKVMVIGRYPLYENKGEVGYFDYAACIYPTGLNSEENYFFNEEDIAEIFFEGYVDESEEEAQKIFKQQFERITVPHFKVENMENQN</sequence>
<proteinExistence type="predicted"/>
<comment type="caution">
    <text evidence="1">The sequence shown here is derived from an EMBL/GenBank/DDBJ whole genome shotgun (WGS) entry which is preliminary data.</text>
</comment>
<dbReference type="InterPro" id="IPR025233">
    <property type="entry name" value="DUF4176"/>
</dbReference>
<keyword evidence="2" id="KW-1185">Reference proteome</keyword>
<dbReference type="Pfam" id="PF13780">
    <property type="entry name" value="DUF4176"/>
    <property type="match status" value="1"/>
</dbReference>
<gene>
    <name evidence="1" type="ORF">JOC28_002127</name>
</gene>
<evidence type="ECO:0000313" key="2">
    <source>
        <dbReference type="Proteomes" id="UP000697472"/>
    </source>
</evidence>
<dbReference type="RefSeq" id="WP_205010627.1">
    <property type="nucleotide sequence ID" value="NZ_JAFBEH010000084.1"/>
</dbReference>
<accession>A0ABS2PVQ6</accession>
<evidence type="ECO:0008006" key="3">
    <source>
        <dbReference type="Google" id="ProtNLM"/>
    </source>
</evidence>
<protein>
    <recommendedName>
        <fullName evidence="3">DUF4176 domain-containing protein</fullName>
    </recommendedName>
</protein>
<name>A0ABS2PVQ6_9STRE</name>
<organism evidence="1 2">
    <name type="scientific">Streptococcus loxodontisalivarius</name>
    <dbReference type="NCBI Taxonomy" id="1349415"/>
    <lineage>
        <taxon>Bacteria</taxon>
        <taxon>Bacillati</taxon>
        <taxon>Bacillota</taxon>
        <taxon>Bacilli</taxon>
        <taxon>Lactobacillales</taxon>
        <taxon>Streptococcaceae</taxon>
        <taxon>Streptococcus</taxon>
    </lineage>
</organism>